<comment type="caution">
    <text evidence="3">The sequence shown here is derived from an EMBL/GenBank/DDBJ whole genome shotgun (WGS) entry which is preliminary data.</text>
</comment>
<proteinExistence type="predicted"/>
<protein>
    <recommendedName>
        <fullName evidence="2">DUF6458 domain-containing protein</fullName>
    </recommendedName>
</protein>
<organism evidence="3 4">
    <name type="scientific">Streptacidiphilus fuscans</name>
    <dbReference type="NCBI Taxonomy" id="2789292"/>
    <lineage>
        <taxon>Bacteria</taxon>
        <taxon>Bacillati</taxon>
        <taxon>Actinomycetota</taxon>
        <taxon>Actinomycetes</taxon>
        <taxon>Kitasatosporales</taxon>
        <taxon>Streptomycetaceae</taxon>
        <taxon>Streptacidiphilus</taxon>
    </lineage>
</organism>
<dbReference type="InterPro" id="IPR045597">
    <property type="entry name" value="DUF6458"/>
</dbReference>
<feature type="transmembrane region" description="Helical" evidence="1">
    <location>
        <begin position="29"/>
        <end position="50"/>
    </location>
</feature>
<accession>A0A931B4D2</accession>
<evidence type="ECO:0000313" key="4">
    <source>
        <dbReference type="Proteomes" id="UP000657385"/>
    </source>
</evidence>
<keyword evidence="1" id="KW-1133">Transmembrane helix</keyword>
<reference evidence="3" key="1">
    <citation type="submission" date="2020-11" db="EMBL/GenBank/DDBJ databases">
        <title>Isolation and identification of active actinomycetes.</title>
        <authorList>
            <person name="Yu B."/>
        </authorList>
    </citation>
    <scope>NUCLEOTIDE SEQUENCE</scope>
    <source>
        <strain evidence="3">NEAU-YB345</strain>
    </source>
</reference>
<keyword evidence="1" id="KW-0472">Membrane</keyword>
<gene>
    <name evidence="3" type="ORF">I2501_13970</name>
</gene>
<dbReference type="Proteomes" id="UP000657385">
    <property type="component" value="Unassembled WGS sequence"/>
</dbReference>
<dbReference type="RefSeq" id="WP_196194296.1">
    <property type="nucleotide sequence ID" value="NZ_JADPRT010000005.1"/>
</dbReference>
<name>A0A931B4D2_9ACTN</name>
<evidence type="ECO:0000313" key="3">
    <source>
        <dbReference type="EMBL" id="MBF9069127.1"/>
    </source>
</evidence>
<dbReference type="Pfam" id="PF20059">
    <property type="entry name" value="DUF6458"/>
    <property type="match status" value="1"/>
</dbReference>
<dbReference type="EMBL" id="JADPRT010000005">
    <property type="protein sequence ID" value="MBF9069127.1"/>
    <property type="molecule type" value="Genomic_DNA"/>
</dbReference>
<keyword evidence="4" id="KW-1185">Reference proteome</keyword>
<evidence type="ECO:0000256" key="1">
    <source>
        <dbReference type="SAM" id="Phobius"/>
    </source>
</evidence>
<feature type="domain" description="DUF6458" evidence="2">
    <location>
        <begin position="1"/>
        <end position="55"/>
    </location>
</feature>
<keyword evidence="1" id="KW-0812">Transmembrane</keyword>
<evidence type="ECO:0000259" key="2">
    <source>
        <dbReference type="Pfam" id="PF20059"/>
    </source>
</evidence>
<dbReference type="AlphaFoldDB" id="A0A931B4D2"/>
<sequence length="76" mass="8230">MGIGGCILVFAAGAVLAFGVDWHVKGVDLPVVGVILMVAGLLGLITYGALFHRRRFLGDRVADSEIVEERHYRDGY</sequence>